<evidence type="ECO:0000256" key="1">
    <source>
        <dbReference type="SAM" id="MobiDB-lite"/>
    </source>
</evidence>
<feature type="signal peptide" evidence="2">
    <location>
        <begin position="1"/>
        <end position="21"/>
    </location>
</feature>
<reference evidence="3 4" key="1">
    <citation type="submission" date="2024-06" db="EMBL/GenBank/DDBJ databases">
        <title>Genomic Encyclopedia of Type Strains, Phase V (KMG-V): Genome sequencing to study the core and pangenomes of soil and plant-associated prokaryotes.</title>
        <authorList>
            <person name="Whitman W."/>
        </authorList>
    </citation>
    <scope>NUCLEOTIDE SEQUENCE [LARGE SCALE GENOMIC DNA]</scope>
    <source>
        <strain evidence="3 4">USDA 160</strain>
    </source>
</reference>
<proteinExistence type="predicted"/>
<evidence type="ECO:0000313" key="4">
    <source>
        <dbReference type="Proteomes" id="UP001549291"/>
    </source>
</evidence>
<evidence type="ECO:0000256" key="2">
    <source>
        <dbReference type="SAM" id="SignalP"/>
    </source>
</evidence>
<feature type="compositionally biased region" description="Low complexity" evidence="1">
    <location>
        <begin position="53"/>
        <end position="67"/>
    </location>
</feature>
<gene>
    <name evidence="3" type="ORF">ABIF63_001779</name>
</gene>
<keyword evidence="4" id="KW-1185">Reference proteome</keyword>
<keyword evidence="2" id="KW-0732">Signal</keyword>
<dbReference type="EMBL" id="JBEPTQ010000002">
    <property type="protein sequence ID" value="MET4717673.1"/>
    <property type="molecule type" value="Genomic_DNA"/>
</dbReference>
<organism evidence="3 4">
    <name type="scientific">Bradyrhizobium japonicum</name>
    <dbReference type="NCBI Taxonomy" id="375"/>
    <lineage>
        <taxon>Bacteria</taxon>
        <taxon>Pseudomonadati</taxon>
        <taxon>Pseudomonadota</taxon>
        <taxon>Alphaproteobacteria</taxon>
        <taxon>Hyphomicrobiales</taxon>
        <taxon>Nitrobacteraceae</taxon>
        <taxon>Bradyrhizobium</taxon>
    </lineage>
</organism>
<evidence type="ECO:0000313" key="3">
    <source>
        <dbReference type="EMBL" id="MET4717673.1"/>
    </source>
</evidence>
<feature type="chain" id="PRO_5046593227" evidence="2">
    <location>
        <begin position="22"/>
        <end position="82"/>
    </location>
</feature>
<comment type="caution">
    <text evidence="3">The sequence shown here is derived from an EMBL/GenBank/DDBJ whole genome shotgun (WGS) entry which is preliminary data.</text>
</comment>
<accession>A0ABV2RL55</accession>
<dbReference type="Proteomes" id="UP001549291">
    <property type="component" value="Unassembled WGS sequence"/>
</dbReference>
<sequence length="82" mass="8292">MKTATVTLAILLACSSGYASAHSAKRHHHHGWFNSMNMMHGPGRTASRTDPNGTASGPTSVSGTGSSKFGGQIPGAAGAARQ</sequence>
<name>A0ABV2RL55_BRAJP</name>
<feature type="region of interest" description="Disordered" evidence="1">
    <location>
        <begin position="32"/>
        <end position="82"/>
    </location>
</feature>
<dbReference type="RefSeq" id="WP_157789280.1">
    <property type="nucleotide sequence ID" value="NZ_CP126013.1"/>
</dbReference>
<protein>
    <submittedName>
        <fullName evidence="3">Uncharacterized protein</fullName>
    </submittedName>
</protein>